<sequence>MQDLDSMHLPDYSSLMTALQQLSSKIDSILPLLERLELDNELLLERTGKIMALTAPKSNCVFCPVEENRDSHYSSRCCKYADPVSRTVQDGKLGLCLKCLKSSHGDDCRVACVGCGLGHNQLLCNSKRPHFASKRPRN</sequence>
<evidence type="ECO:0000313" key="1">
    <source>
        <dbReference type="EMBL" id="RCN37454.1"/>
    </source>
</evidence>
<dbReference type="AlphaFoldDB" id="A0A368FZ39"/>
<reference evidence="1 2" key="1">
    <citation type="submission" date="2014-10" db="EMBL/GenBank/DDBJ databases">
        <title>Draft genome of the hookworm Ancylostoma caninum.</title>
        <authorList>
            <person name="Mitreva M."/>
        </authorList>
    </citation>
    <scope>NUCLEOTIDE SEQUENCE [LARGE SCALE GENOMIC DNA]</scope>
    <source>
        <strain evidence="1 2">Baltimore</strain>
    </source>
</reference>
<dbReference type="OrthoDB" id="5858105at2759"/>
<organism evidence="1 2">
    <name type="scientific">Ancylostoma caninum</name>
    <name type="common">Dog hookworm</name>
    <dbReference type="NCBI Taxonomy" id="29170"/>
    <lineage>
        <taxon>Eukaryota</taxon>
        <taxon>Metazoa</taxon>
        <taxon>Ecdysozoa</taxon>
        <taxon>Nematoda</taxon>
        <taxon>Chromadorea</taxon>
        <taxon>Rhabditida</taxon>
        <taxon>Rhabditina</taxon>
        <taxon>Rhabditomorpha</taxon>
        <taxon>Strongyloidea</taxon>
        <taxon>Ancylostomatidae</taxon>
        <taxon>Ancylostomatinae</taxon>
        <taxon>Ancylostoma</taxon>
    </lineage>
</organism>
<dbReference type="EMBL" id="JOJR01000467">
    <property type="protein sequence ID" value="RCN37454.1"/>
    <property type="molecule type" value="Genomic_DNA"/>
</dbReference>
<proteinExistence type="predicted"/>
<gene>
    <name evidence="1" type="ORF">ANCCAN_16661</name>
</gene>
<evidence type="ECO:0000313" key="2">
    <source>
        <dbReference type="Proteomes" id="UP000252519"/>
    </source>
</evidence>
<comment type="caution">
    <text evidence="1">The sequence shown here is derived from an EMBL/GenBank/DDBJ whole genome shotgun (WGS) entry which is preliminary data.</text>
</comment>
<protein>
    <submittedName>
        <fullName evidence="1">Uncharacterized protein</fullName>
    </submittedName>
</protein>
<dbReference type="Proteomes" id="UP000252519">
    <property type="component" value="Unassembled WGS sequence"/>
</dbReference>
<name>A0A368FZ39_ANCCA</name>
<accession>A0A368FZ39</accession>
<keyword evidence="2" id="KW-1185">Reference proteome</keyword>